<dbReference type="RefSeq" id="WP_099839239.1">
    <property type="nucleotide sequence ID" value="NZ_PEIK01000006.1"/>
</dbReference>
<keyword evidence="3" id="KW-0067">ATP-binding</keyword>
<keyword evidence="1" id="KW-0677">Repeat</keyword>
<dbReference type="AlphaFoldDB" id="A0A2G7HIX6"/>
<dbReference type="InterPro" id="IPR032524">
    <property type="entry name" value="ABC_tran_C"/>
</dbReference>
<organism evidence="6 7">
    <name type="scientific">Clostridium combesii</name>
    <dbReference type="NCBI Taxonomy" id="39481"/>
    <lineage>
        <taxon>Bacteria</taxon>
        <taxon>Bacillati</taxon>
        <taxon>Bacillota</taxon>
        <taxon>Clostridia</taxon>
        <taxon>Eubacteriales</taxon>
        <taxon>Clostridiaceae</taxon>
        <taxon>Clostridium</taxon>
    </lineage>
</organism>
<keyword evidence="4" id="KW-0175">Coiled coil</keyword>
<keyword evidence="7" id="KW-1185">Reference proteome</keyword>
<dbReference type="Pfam" id="PF16326">
    <property type="entry name" value="ABC_tran_CTD"/>
    <property type="match status" value="1"/>
</dbReference>
<dbReference type="PANTHER" id="PTHR42855:SF2">
    <property type="entry name" value="DRUG RESISTANCE ABC TRANSPORTER,ATP-BINDING PROTEIN"/>
    <property type="match status" value="1"/>
</dbReference>
<evidence type="ECO:0000256" key="2">
    <source>
        <dbReference type="ARBA" id="ARBA00022741"/>
    </source>
</evidence>
<dbReference type="Gene3D" id="3.40.50.300">
    <property type="entry name" value="P-loop containing nucleotide triphosphate hydrolases"/>
    <property type="match status" value="2"/>
</dbReference>
<dbReference type="PROSITE" id="PS00211">
    <property type="entry name" value="ABC_TRANSPORTER_1"/>
    <property type="match status" value="1"/>
</dbReference>
<dbReference type="PANTHER" id="PTHR42855">
    <property type="entry name" value="ABC TRANSPORTER ATP-BINDING SUBUNIT"/>
    <property type="match status" value="1"/>
</dbReference>
<feature type="coiled-coil region" evidence="4">
    <location>
        <begin position="553"/>
        <end position="601"/>
    </location>
</feature>
<sequence length="640" mass="74318">MVVLSCKNISKAYGVDLILDNLTFNINENDKVGLIGANGAGKSTLFKILTSSLEQDSGDIFIDKSKSLGYLAQHLSLDSNNTIYEEVLDVFHDLIKMEEKLNKLEKLMNEPYDKNNKEYHDKVIKDYTTYTDLYINRGGYTYKGEIHRVLRGLSFEEEDFNKQINILSGGQKTRVALCKLLLQSPDILLLDEPTNHLDLTAINWLEEYLKAYKGTVLIISHDRYFLDEITNQTFELISGHMNCYNGNYSKFIELRKKEYEVKLKAYNLQQSEIKRQEKIIEKYRSFNREKSIKAAESRQKSLDKIERIDAPDKLPKPVKISFETQIKSGNDILHIENLSKSYGDMTLFENVEMDIKREEKIALIGDNGRGKTTLFKIIMDEIQSNSGTKYIGKNVFIGYYDQEQSDLNECNTVLDEVWDEFPEMTTTEVRNALAAFLFTGDDVFKEISKLSGGEKCKVNLLKLMLSKSNLLLLDEPTNHLDIMSREALEDALLNYDGTVLVISHDRYFLNKVIGKIYELNIDGIKEYLGNYDYYIHKKINPNRFDYEAITSENSKTKTQIHQERKKKKEEEKKLKQEKLKIKNLEKEITDLEEVVNSLQEQLCLEEVYSDSVKSEKINKDIINKQKLIEDLYSEWENFME</sequence>
<dbReference type="PROSITE" id="PS50893">
    <property type="entry name" value="ABC_TRANSPORTER_2"/>
    <property type="match status" value="2"/>
</dbReference>
<dbReference type="Proteomes" id="UP000231322">
    <property type="component" value="Unassembled WGS sequence"/>
</dbReference>
<dbReference type="InterPro" id="IPR051309">
    <property type="entry name" value="ABCF_ATPase"/>
</dbReference>
<dbReference type="CDD" id="cd03221">
    <property type="entry name" value="ABCF_EF-3"/>
    <property type="match status" value="2"/>
</dbReference>
<name>A0A2G7HIX6_9CLOT</name>
<evidence type="ECO:0000313" key="6">
    <source>
        <dbReference type="EMBL" id="PIH04282.1"/>
    </source>
</evidence>
<dbReference type="InterPro" id="IPR032781">
    <property type="entry name" value="ABC_tran_Xtn"/>
</dbReference>
<dbReference type="InterPro" id="IPR003439">
    <property type="entry name" value="ABC_transporter-like_ATP-bd"/>
</dbReference>
<evidence type="ECO:0000256" key="3">
    <source>
        <dbReference type="ARBA" id="ARBA00022840"/>
    </source>
</evidence>
<evidence type="ECO:0000313" key="7">
    <source>
        <dbReference type="Proteomes" id="UP000231322"/>
    </source>
</evidence>
<dbReference type="SUPFAM" id="SSF52540">
    <property type="entry name" value="P-loop containing nucleoside triphosphate hydrolases"/>
    <property type="match status" value="2"/>
</dbReference>
<gene>
    <name evidence="6" type="ORF">CS538_09040</name>
</gene>
<reference evidence="6 7" key="1">
    <citation type="submission" date="2017-10" db="EMBL/GenBank/DDBJ databases">
        <title>Reclassification of Eubacterium combesii and discrepancies in the nomenclature of botulinum neurotoxin producing clostridia. Request for an Opinion.</title>
        <authorList>
            <person name="Dobritsa A.P."/>
            <person name="Kutumbaka K.K."/>
            <person name="Samadpour M."/>
        </authorList>
    </citation>
    <scope>NUCLEOTIDE SEQUENCE [LARGE SCALE GENOMIC DNA]</scope>
    <source>
        <strain evidence="6 7">DSM 20696</strain>
    </source>
</reference>
<dbReference type="Pfam" id="PF00005">
    <property type="entry name" value="ABC_tran"/>
    <property type="match status" value="2"/>
</dbReference>
<evidence type="ECO:0000256" key="1">
    <source>
        <dbReference type="ARBA" id="ARBA00022737"/>
    </source>
</evidence>
<dbReference type="InterPro" id="IPR017871">
    <property type="entry name" value="ABC_transporter-like_CS"/>
</dbReference>
<proteinExistence type="predicted"/>
<accession>A0A2G7HIX6</accession>
<feature type="domain" description="ABC transporter" evidence="5">
    <location>
        <begin position="4"/>
        <end position="263"/>
    </location>
</feature>
<protein>
    <submittedName>
        <fullName evidence="6">Thiamine ABC transporter substrate-binding protein</fullName>
    </submittedName>
</protein>
<dbReference type="GO" id="GO:0003677">
    <property type="term" value="F:DNA binding"/>
    <property type="evidence" value="ECO:0007669"/>
    <property type="project" value="InterPro"/>
</dbReference>
<dbReference type="FunFam" id="3.40.50.300:FF:000309">
    <property type="entry name" value="ABC transporter ATP-binding protein"/>
    <property type="match status" value="1"/>
</dbReference>
<dbReference type="SMART" id="SM00382">
    <property type="entry name" value="AAA"/>
    <property type="match status" value="2"/>
</dbReference>
<dbReference type="GO" id="GO:0016887">
    <property type="term" value="F:ATP hydrolysis activity"/>
    <property type="evidence" value="ECO:0007669"/>
    <property type="project" value="InterPro"/>
</dbReference>
<dbReference type="InterPro" id="IPR037118">
    <property type="entry name" value="Val-tRNA_synth_C_sf"/>
</dbReference>
<evidence type="ECO:0000259" key="5">
    <source>
        <dbReference type="PROSITE" id="PS50893"/>
    </source>
</evidence>
<dbReference type="NCBIfam" id="NF000355">
    <property type="entry name" value="ribo_prot_ABC_F"/>
    <property type="match status" value="1"/>
</dbReference>
<dbReference type="InterPro" id="IPR003593">
    <property type="entry name" value="AAA+_ATPase"/>
</dbReference>
<comment type="caution">
    <text evidence="6">The sequence shown here is derived from an EMBL/GenBank/DDBJ whole genome shotgun (WGS) entry which is preliminary data.</text>
</comment>
<evidence type="ECO:0000256" key="4">
    <source>
        <dbReference type="SAM" id="Coils"/>
    </source>
</evidence>
<dbReference type="FunFam" id="3.40.50.300:FF:000011">
    <property type="entry name" value="Putative ABC transporter ATP-binding component"/>
    <property type="match status" value="1"/>
</dbReference>
<dbReference type="Pfam" id="PF12848">
    <property type="entry name" value="ABC_tran_Xtn"/>
    <property type="match status" value="1"/>
</dbReference>
<dbReference type="GO" id="GO:0005524">
    <property type="term" value="F:ATP binding"/>
    <property type="evidence" value="ECO:0007669"/>
    <property type="project" value="UniProtKB-KW"/>
</dbReference>
<feature type="domain" description="ABC transporter" evidence="5">
    <location>
        <begin position="333"/>
        <end position="546"/>
    </location>
</feature>
<keyword evidence="2" id="KW-0547">Nucleotide-binding</keyword>
<dbReference type="EMBL" id="PEIK01000006">
    <property type="protein sequence ID" value="PIH04282.1"/>
    <property type="molecule type" value="Genomic_DNA"/>
</dbReference>
<dbReference type="InterPro" id="IPR027417">
    <property type="entry name" value="P-loop_NTPase"/>
</dbReference>
<dbReference type="Gene3D" id="1.10.287.380">
    <property type="entry name" value="Valyl-tRNA synthetase, C-terminal domain"/>
    <property type="match status" value="1"/>
</dbReference>